<dbReference type="Gene3D" id="2.40.170.20">
    <property type="entry name" value="TonB-dependent receptor, beta-barrel domain"/>
    <property type="match status" value="1"/>
</dbReference>
<evidence type="ECO:0000313" key="16">
    <source>
        <dbReference type="Proteomes" id="UP001202550"/>
    </source>
</evidence>
<organism evidence="15 16">
    <name type="scientific">Roseinatronobacter domitianus</name>
    <dbReference type="NCBI Taxonomy" id="2940293"/>
    <lineage>
        <taxon>Bacteria</taxon>
        <taxon>Pseudomonadati</taxon>
        <taxon>Pseudomonadota</taxon>
        <taxon>Alphaproteobacteria</taxon>
        <taxon>Rhodobacterales</taxon>
        <taxon>Paracoccaceae</taxon>
        <taxon>Roseinatronobacter</taxon>
    </lineage>
</organism>
<feature type="chain" id="PRO_5046507306" evidence="12">
    <location>
        <begin position="23"/>
        <end position="621"/>
    </location>
</feature>
<keyword evidence="4 10" id="KW-0812">Transmembrane</keyword>
<keyword evidence="5 12" id="KW-0732">Signal</keyword>
<evidence type="ECO:0000313" key="15">
    <source>
        <dbReference type="EMBL" id="MCL1628834.1"/>
    </source>
</evidence>
<dbReference type="InterPro" id="IPR012910">
    <property type="entry name" value="Plug_dom"/>
</dbReference>
<reference evidence="15 16" key="1">
    <citation type="submission" date="2022-05" db="EMBL/GenBank/DDBJ databases">
        <title>Seasonal and diel survey of microbial diversity of the Tyrrhenian coast.</title>
        <authorList>
            <person name="Gattoni G."/>
            <person name="Corral P."/>
        </authorList>
    </citation>
    <scope>NUCLEOTIDE SEQUENCE [LARGE SCALE GENOMIC DNA]</scope>
    <source>
        <strain evidence="15 16">V10</strain>
    </source>
</reference>
<feature type="domain" description="TonB-dependent receptor-like beta-barrel" evidence="13">
    <location>
        <begin position="222"/>
        <end position="595"/>
    </location>
</feature>
<evidence type="ECO:0000256" key="2">
    <source>
        <dbReference type="ARBA" id="ARBA00022448"/>
    </source>
</evidence>
<evidence type="ECO:0000256" key="5">
    <source>
        <dbReference type="ARBA" id="ARBA00022729"/>
    </source>
</evidence>
<evidence type="ECO:0000256" key="6">
    <source>
        <dbReference type="ARBA" id="ARBA00023077"/>
    </source>
</evidence>
<evidence type="ECO:0000256" key="11">
    <source>
        <dbReference type="RuleBase" id="RU003357"/>
    </source>
</evidence>
<evidence type="ECO:0000256" key="8">
    <source>
        <dbReference type="ARBA" id="ARBA00023170"/>
    </source>
</evidence>
<keyword evidence="8 15" id="KW-0675">Receptor</keyword>
<keyword evidence="3 10" id="KW-1134">Transmembrane beta strand</keyword>
<dbReference type="InterPro" id="IPR000531">
    <property type="entry name" value="Beta-barrel_TonB"/>
</dbReference>
<keyword evidence="16" id="KW-1185">Reference proteome</keyword>
<keyword evidence="9 10" id="KW-0998">Cell outer membrane</keyword>
<dbReference type="SUPFAM" id="SSF56935">
    <property type="entry name" value="Porins"/>
    <property type="match status" value="1"/>
</dbReference>
<proteinExistence type="inferred from homology"/>
<accession>A0ABT0M3D1</accession>
<evidence type="ECO:0000256" key="3">
    <source>
        <dbReference type="ARBA" id="ARBA00022452"/>
    </source>
</evidence>
<keyword evidence="7 10" id="KW-0472">Membrane</keyword>
<dbReference type="InterPro" id="IPR037066">
    <property type="entry name" value="Plug_dom_sf"/>
</dbReference>
<comment type="caution">
    <text evidence="15">The sequence shown here is derived from an EMBL/GenBank/DDBJ whole genome shotgun (WGS) entry which is preliminary data.</text>
</comment>
<gene>
    <name evidence="15" type="ORF">M3N55_08825</name>
</gene>
<dbReference type="Pfam" id="PF00593">
    <property type="entry name" value="TonB_dep_Rec_b-barrel"/>
    <property type="match status" value="1"/>
</dbReference>
<comment type="similarity">
    <text evidence="10 11">Belongs to the TonB-dependent receptor family.</text>
</comment>
<feature type="domain" description="TonB-dependent receptor plug" evidence="14">
    <location>
        <begin position="46"/>
        <end position="150"/>
    </location>
</feature>
<dbReference type="Gene3D" id="2.170.130.10">
    <property type="entry name" value="TonB-dependent receptor, plug domain"/>
    <property type="match status" value="1"/>
</dbReference>
<dbReference type="Pfam" id="PF07715">
    <property type="entry name" value="Plug"/>
    <property type="match status" value="1"/>
</dbReference>
<sequence length="621" mass="66651">MTKRHFLGTVAALGLMAGGAAAQDIINLEEVTFSANLTETELPRSGASVTVLTAADIAESGATSLVDLLRRLPGISITQDGGMGGSGSLRLRGAEARYTAIYIDGIRIDDPSGVQTQTDIGQLGLANLGRIEILRGSQSALYGGSAVGGVINITSLRAEEDGLTQTLQAEGGSHATALLSYGLAYRQDRLELSLGLSHVRTNGETAFEGVSGGIVYAPNAESDGYNRSKVNLAVRYQATDMLALGLAGFYQRSNSEYDANDAFGFTSLDPNSDAEARWRQLGLRAFAQLDSAFGTQEFGVSRYNVERRYIVGGAFASDNTYIGERTRMDWKGISDLSPGYTLVYGADWEREDYNQTGTFGGFRSDTSIAGAYAQLLGRPADLLDVTAAVRYDDHSRFGGFLTGRLSFAYQVTDSLTLRGQVARGFRAPSNFELFSAFGDPTMDAETSVSVEAGADYRLANGGTVSATLFQVRIDGKIDYDTVTARYAQIEASRSRGVELFADIPITDRASVTLAYTYTDANITEGPSAGSRVERVPRHNMTLGADLQILDRLSGSASLTHVADRTGGLADYTTVDLGFRYGLTDTADLTLRATNLFDQDRQQVRGYKTPGRAFYLGLSSRF</sequence>
<dbReference type="Proteomes" id="UP001202550">
    <property type="component" value="Unassembled WGS sequence"/>
</dbReference>
<evidence type="ECO:0000256" key="12">
    <source>
        <dbReference type="SAM" id="SignalP"/>
    </source>
</evidence>
<evidence type="ECO:0000259" key="13">
    <source>
        <dbReference type="Pfam" id="PF00593"/>
    </source>
</evidence>
<evidence type="ECO:0000256" key="9">
    <source>
        <dbReference type="ARBA" id="ARBA00023237"/>
    </source>
</evidence>
<dbReference type="CDD" id="cd01347">
    <property type="entry name" value="ligand_gated_channel"/>
    <property type="match status" value="1"/>
</dbReference>
<evidence type="ECO:0000256" key="7">
    <source>
        <dbReference type="ARBA" id="ARBA00023136"/>
    </source>
</evidence>
<keyword evidence="2 10" id="KW-0813">Transport</keyword>
<comment type="subcellular location">
    <subcellularLocation>
        <location evidence="1 10">Cell outer membrane</location>
        <topology evidence="1 10">Multi-pass membrane protein</topology>
    </subcellularLocation>
</comment>
<protein>
    <submittedName>
        <fullName evidence="15">TonB-dependent receptor</fullName>
    </submittedName>
</protein>
<evidence type="ECO:0000256" key="1">
    <source>
        <dbReference type="ARBA" id="ARBA00004571"/>
    </source>
</evidence>
<dbReference type="InterPro" id="IPR039426">
    <property type="entry name" value="TonB-dep_rcpt-like"/>
</dbReference>
<dbReference type="RefSeq" id="WP_249058165.1">
    <property type="nucleotide sequence ID" value="NZ_JALZWP010000007.1"/>
</dbReference>
<dbReference type="EMBL" id="JALZWP010000007">
    <property type="protein sequence ID" value="MCL1628834.1"/>
    <property type="molecule type" value="Genomic_DNA"/>
</dbReference>
<dbReference type="PANTHER" id="PTHR30069:SF29">
    <property type="entry name" value="HEMOGLOBIN AND HEMOGLOBIN-HAPTOGLOBIN-BINDING PROTEIN 1-RELATED"/>
    <property type="match status" value="1"/>
</dbReference>
<evidence type="ECO:0000256" key="10">
    <source>
        <dbReference type="PROSITE-ProRule" id="PRU01360"/>
    </source>
</evidence>
<dbReference type="PROSITE" id="PS52016">
    <property type="entry name" value="TONB_DEPENDENT_REC_3"/>
    <property type="match status" value="1"/>
</dbReference>
<dbReference type="InterPro" id="IPR036942">
    <property type="entry name" value="Beta-barrel_TonB_sf"/>
</dbReference>
<keyword evidence="6 11" id="KW-0798">TonB box</keyword>
<evidence type="ECO:0000259" key="14">
    <source>
        <dbReference type="Pfam" id="PF07715"/>
    </source>
</evidence>
<dbReference type="PANTHER" id="PTHR30069">
    <property type="entry name" value="TONB-DEPENDENT OUTER MEMBRANE RECEPTOR"/>
    <property type="match status" value="1"/>
</dbReference>
<evidence type="ECO:0000256" key="4">
    <source>
        <dbReference type="ARBA" id="ARBA00022692"/>
    </source>
</evidence>
<name>A0ABT0M3D1_9RHOB</name>
<feature type="signal peptide" evidence="12">
    <location>
        <begin position="1"/>
        <end position="22"/>
    </location>
</feature>